<accession>A0A4T0X655</accession>
<reference evidence="2 3" key="1">
    <citation type="journal article" date="2019" name="Front. Genet.">
        <title>Whole-Genome Sequencing of the Opportunistic Yeast Pathogen Candida inconspicua Uncovers Its Hybrid Origin.</title>
        <authorList>
            <person name="Mixao V."/>
            <person name="Hansen A.P."/>
            <person name="Saus E."/>
            <person name="Boekhout T."/>
            <person name="Lass-Florl C."/>
            <person name="Gabaldon T."/>
        </authorList>
    </citation>
    <scope>NUCLEOTIDE SEQUENCE [LARGE SCALE GENOMIC DNA]</scope>
    <source>
        <strain evidence="2 3">CBS 180</strain>
    </source>
</reference>
<dbReference type="PANTHER" id="PTHR34292">
    <property type="entry name" value="OUTER SPORE WALL PROTEIN LDS1"/>
    <property type="match status" value="1"/>
</dbReference>
<evidence type="ECO:0008006" key="4">
    <source>
        <dbReference type="Google" id="ProtNLM"/>
    </source>
</evidence>
<dbReference type="OrthoDB" id="10012223at2759"/>
<comment type="caution">
    <text evidence="2">The sequence shown here is derived from an EMBL/GenBank/DDBJ whole genome shotgun (WGS) entry which is preliminary data.</text>
</comment>
<dbReference type="AlphaFoldDB" id="A0A4T0X655"/>
<feature type="transmembrane region" description="Helical" evidence="1">
    <location>
        <begin position="51"/>
        <end position="78"/>
    </location>
</feature>
<evidence type="ECO:0000313" key="3">
    <source>
        <dbReference type="Proteomes" id="UP000307173"/>
    </source>
</evidence>
<dbReference type="PANTHER" id="PTHR34292:SF2">
    <property type="entry name" value="OUTER SPORE WALL PROTEIN LDS1"/>
    <property type="match status" value="1"/>
</dbReference>
<evidence type="ECO:0000256" key="1">
    <source>
        <dbReference type="SAM" id="Phobius"/>
    </source>
</evidence>
<evidence type="ECO:0000313" key="2">
    <source>
        <dbReference type="EMBL" id="TID30986.1"/>
    </source>
</evidence>
<dbReference type="Proteomes" id="UP000307173">
    <property type="component" value="Unassembled WGS sequence"/>
</dbReference>
<feature type="transmembrane region" description="Helical" evidence="1">
    <location>
        <begin position="166"/>
        <end position="190"/>
    </location>
</feature>
<feature type="transmembrane region" description="Helical" evidence="1">
    <location>
        <begin position="21"/>
        <end position="45"/>
    </location>
</feature>
<dbReference type="GO" id="GO:0005628">
    <property type="term" value="C:prospore membrane"/>
    <property type="evidence" value="ECO:0007669"/>
    <property type="project" value="TreeGrafter"/>
</dbReference>
<keyword evidence="1" id="KW-1133">Transmembrane helix</keyword>
<keyword evidence="3" id="KW-1185">Reference proteome</keyword>
<sequence>MSSVEWANAVRARINQQITRPVHVTAQLLTLNGLLYPFKGILFFIDNYQQLLPIMLSVLIPQLLLHVYVYFILFWALLPLNMAICTLSCGPLGVQFGICQTIQQCSWITNHVYKTYFIKGKLNKIFDTTLCLNGCDRIVIPGKLKRLVPQTLGAQIMELNPINLTIFLIQTTYTCIISFIPIIGSISMFYNQSVFTGEQSQKRMWQLTRQRPRQVRYKIKEIEGDLFLFGVACQVLESIPLLGALFCFTDHVGAALFACDHREETGAAGRNNVAAAHFSPVQ</sequence>
<dbReference type="GO" id="GO:0005811">
    <property type="term" value="C:lipid droplet"/>
    <property type="evidence" value="ECO:0007669"/>
    <property type="project" value="TreeGrafter"/>
</dbReference>
<proteinExistence type="predicted"/>
<keyword evidence="1" id="KW-0812">Transmembrane</keyword>
<name>A0A4T0X655_9ASCO</name>
<dbReference type="InterPro" id="IPR052786">
    <property type="entry name" value="Spore_wall_assembly"/>
</dbReference>
<dbReference type="STRING" id="52247.A0A4T0X655"/>
<dbReference type="GO" id="GO:0005619">
    <property type="term" value="C:ascospore wall"/>
    <property type="evidence" value="ECO:0007669"/>
    <property type="project" value="TreeGrafter"/>
</dbReference>
<keyword evidence="1" id="KW-0472">Membrane</keyword>
<organism evidence="2 3">
    <name type="scientific">Pichia inconspicua</name>
    <dbReference type="NCBI Taxonomy" id="52247"/>
    <lineage>
        <taxon>Eukaryota</taxon>
        <taxon>Fungi</taxon>
        <taxon>Dikarya</taxon>
        <taxon>Ascomycota</taxon>
        <taxon>Saccharomycotina</taxon>
        <taxon>Pichiomycetes</taxon>
        <taxon>Pichiales</taxon>
        <taxon>Pichiaceae</taxon>
        <taxon>Pichia</taxon>
    </lineage>
</organism>
<dbReference type="EMBL" id="SELW01000071">
    <property type="protein sequence ID" value="TID30986.1"/>
    <property type="molecule type" value="Genomic_DNA"/>
</dbReference>
<protein>
    <recommendedName>
        <fullName evidence="4">Outer spore wall protein RRT8</fullName>
    </recommendedName>
</protein>
<gene>
    <name evidence="2" type="ORF">CANINC_000432</name>
</gene>